<keyword evidence="1" id="KW-0597">Phosphoprotein</keyword>
<evidence type="ECO:0000313" key="4">
    <source>
        <dbReference type="Proteomes" id="UP000031883"/>
    </source>
</evidence>
<dbReference type="InterPro" id="IPR011006">
    <property type="entry name" value="CheY-like_superfamily"/>
</dbReference>
<reference evidence="3 4" key="1">
    <citation type="journal article" date="2015" name="Genome Announc.">
        <title>Thirty-Two Complete Genome Assemblies of Nine Yersinia Species, Including Y. pestis, Y. pseudotuberculosis, and Y. enterocolitica.</title>
        <authorList>
            <person name="Johnson S.L."/>
            <person name="Daligault H.E."/>
            <person name="Davenport K.W."/>
            <person name="Jaissle J."/>
            <person name="Frey K.G."/>
            <person name="Ladner J.T."/>
            <person name="Broomall S.M."/>
            <person name="Bishop-Lilly K.A."/>
            <person name="Bruce D.C."/>
            <person name="Coyne S.R."/>
            <person name="Gibbons H.S."/>
            <person name="Lo C.C."/>
            <person name="Munk A.C."/>
            <person name="Rosenzweig C.N."/>
            <person name="Koroleva G.I."/>
            <person name="Palacios G.F."/>
            <person name="Redden C.L."/>
            <person name="Xu Y."/>
            <person name="Minogue T.D."/>
            <person name="Chain P.S."/>
        </authorList>
    </citation>
    <scope>NUCLEOTIDE SEQUENCE [LARGE SCALE GENOMIC DNA]</scope>
    <source>
        <strain evidence="3 4">Y231</strain>
    </source>
</reference>
<feature type="modified residue" description="4-aspartylphosphate" evidence="1">
    <location>
        <position position="55"/>
    </location>
</feature>
<dbReference type="SUPFAM" id="SSF52172">
    <property type="entry name" value="CheY-like"/>
    <property type="match status" value="1"/>
</dbReference>
<dbReference type="Gene3D" id="3.40.50.2300">
    <property type="match status" value="1"/>
</dbReference>
<organism evidence="3 4">
    <name type="scientific">Yersinia rochesterensis</name>
    <dbReference type="NCBI Taxonomy" id="1604335"/>
    <lineage>
        <taxon>Bacteria</taxon>
        <taxon>Pseudomonadati</taxon>
        <taxon>Pseudomonadota</taxon>
        <taxon>Gammaproteobacteria</taxon>
        <taxon>Enterobacterales</taxon>
        <taxon>Yersiniaceae</taxon>
        <taxon>Yersinia</taxon>
    </lineage>
</organism>
<dbReference type="EMBL" id="CP009997">
    <property type="protein sequence ID" value="AJJ34777.1"/>
    <property type="molecule type" value="Genomic_DNA"/>
</dbReference>
<evidence type="ECO:0000313" key="3">
    <source>
        <dbReference type="EMBL" id="AJJ34777.1"/>
    </source>
</evidence>
<name>A0ABN4FGL1_9GAMM</name>
<dbReference type="Proteomes" id="UP000031883">
    <property type="component" value="Chromosome"/>
</dbReference>
<keyword evidence="4" id="KW-1185">Reference proteome</keyword>
<dbReference type="RefSeq" id="WP_071841723.1">
    <property type="nucleotide sequence ID" value="NZ_CABHXS010000006.1"/>
</dbReference>
<sequence>MAGEISALIIDQYPLIRSVVRGIIEYKGGRVYETGGELESIKMANTYKPNLIVVDFVGYKSIQLNLIHKLMIVSPESKVLIYTSLMSIFYLKKCLEIGVRGYVHKRDEVINFDGAIDAVISGYCCFPQGGLPANTEYIL</sequence>
<feature type="domain" description="Response regulatory" evidence="2">
    <location>
        <begin position="6"/>
        <end position="120"/>
    </location>
</feature>
<proteinExistence type="predicted"/>
<gene>
    <name evidence="3" type="ORF">CH54_517</name>
</gene>
<dbReference type="PROSITE" id="PS50110">
    <property type="entry name" value="RESPONSE_REGULATORY"/>
    <property type="match status" value="1"/>
</dbReference>
<evidence type="ECO:0000256" key="1">
    <source>
        <dbReference type="PROSITE-ProRule" id="PRU00169"/>
    </source>
</evidence>
<protein>
    <submittedName>
        <fullName evidence="3">Response regulator</fullName>
    </submittedName>
</protein>
<evidence type="ECO:0000259" key="2">
    <source>
        <dbReference type="PROSITE" id="PS50110"/>
    </source>
</evidence>
<dbReference type="Pfam" id="PF00072">
    <property type="entry name" value="Response_reg"/>
    <property type="match status" value="1"/>
</dbReference>
<accession>A0ABN4FGL1</accession>
<dbReference type="InterPro" id="IPR001789">
    <property type="entry name" value="Sig_transdc_resp-reg_receiver"/>
</dbReference>